<evidence type="ECO:0000313" key="1">
    <source>
        <dbReference type="EMBL" id="QOI41428.1"/>
    </source>
</evidence>
<accession>A0AAP9W8U4</accession>
<proteinExistence type="predicted"/>
<dbReference type="AlphaFoldDB" id="A0AAP9W8U4"/>
<dbReference type="EMBL" id="CP043884">
    <property type="protein sequence ID" value="QOI41428.1"/>
    <property type="molecule type" value="Genomic_DNA"/>
</dbReference>
<dbReference type="Proteomes" id="UP000663124">
    <property type="component" value="Chromosome 1"/>
</dbReference>
<protein>
    <submittedName>
        <fullName evidence="1">Uncharacterized protein</fullName>
    </submittedName>
</protein>
<gene>
    <name evidence="1" type="ORF">Lepto782_03430</name>
</gene>
<sequence>MNEFCRFTNVRYEISNKLYSFFIIRFVGVPTFKELNCKIQIPIFFRIMSSLRCIHVVYLF</sequence>
<reference evidence="1" key="1">
    <citation type="submission" date="2019-09" db="EMBL/GenBank/DDBJ databases">
        <title>Comparative Genomics of Leptospira interrogans Reveals Genome Plasticity - A Common Adaptive Strategy for Survival in Various Hosts.</title>
        <authorList>
            <person name="Ramli S.R."/>
            <person name="Bunk B."/>
            <person name="Goris M."/>
            <person name="Bhuju S."/>
            <person name="Jarek M."/>
            <person name="Sproer C."/>
            <person name="Mustakim S."/>
            <person name="Strommenger B."/>
            <person name="Pessler F."/>
        </authorList>
    </citation>
    <scope>NUCLEOTIDE SEQUENCE</scope>
    <source>
        <strain evidence="1">782</strain>
    </source>
</reference>
<organism evidence="1 2">
    <name type="scientific">Leptospira interrogans serovar Canicola</name>
    <dbReference type="NCBI Taxonomy" id="211880"/>
    <lineage>
        <taxon>Bacteria</taxon>
        <taxon>Pseudomonadati</taxon>
        <taxon>Spirochaetota</taxon>
        <taxon>Spirochaetia</taxon>
        <taxon>Leptospirales</taxon>
        <taxon>Leptospiraceae</taxon>
        <taxon>Leptospira</taxon>
    </lineage>
</organism>
<evidence type="ECO:0000313" key="2">
    <source>
        <dbReference type="Proteomes" id="UP000663124"/>
    </source>
</evidence>
<name>A0AAP9W8U4_LEPIR</name>